<evidence type="ECO:0000313" key="7">
    <source>
        <dbReference type="EMBL" id="EKX54319.1"/>
    </source>
</evidence>
<dbReference type="PROSITE" id="PS50893">
    <property type="entry name" value="ABC_TRANSPORTER_2"/>
    <property type="match status" value="1"/>
</dbReference>
<dbReference type="SUPFAM" id="SSF52540">
    <property type="entry name" value="P-loop containing nucleoside triphosphate hydrolases"/>
    <property type="match status" value="2"/>
</dbReference>
<dbReference type="GO" id="GO:0009507">
    <property type="term" value="C:chloroplast"/>
    <property type="evidence" value="ECO:0007669"/>
    <property type="project" value="UniProtKB-SubCell"/>
</dbReference>
<dbReference type="PROSITE" id="PS00211">
    <property type="entry name" value="ABC_TRANSPORTER_1"/>
    <property type="match status" value="1"/>
</dbReference>
<dbReference type="GO" id="GO:0016887">
    <property type="term" value="F:ATP hydrolysis activity"/>
    <property type="evidence" value="ECO:0007669"/>
    <property type="project" value="InterPro"/>
</dbReference>
<dbReference type="InterPro" id="IPR032781">
    <property type="entry name" value="ABC_tran_Xtn"/>
</dbReference>
<dbReference type="STRING" id="905079.L1K1A1"/>
<dbReference type="InterPro" id="IPR003439">
    <property type="entry name" value="ABC_transporter-like_ATP-bd"/>
</dbReference>
<feature type="domain" description="ABC transporter" evidence="6">
    <location>
        <begin position="190"/>
        <end position="419"/>
    </location>
</feature>
<dbReference type="Pfam" id="PF12848">
    <property type="entry name" value="ABC_tran_Xtn"/>
    <property type="match status" value="1"/>
</dbReference>
<dbReference type="InterPro" id="IPR017871">
    <property type="entry name" value="ABC_transporter-like_CS"/>
</dbReference>
<dbReference type="CDD" id="cd03221">
    <property type="entry name" value="ABCF_EF-3"/>
    <property type="match status" value="1"/>
</dbReference>
<dbReference type="InterPro" id="IPR027417">
    <property type="entry name" value="P-loop_NTPase"/>
</dbReference>
<reference evidence="7 9" key="1">
    <citation type="journal article" date="2012" name="Nature">
        <title>Algal genomes reveal evolutionary mosaicism and the fate of nucleomorphs.</title>
        <authorList>
            <consortium name="DOE Joint Genome Institute"/>
            <person name="Curtis B.A."/>
            <person name="Tanifuji G."/>
            <person name="Burki F."/>
            <person name="Gruber A."/>
            <person name="Irimia M."/>
            <person name="Maruyama S."/>
            <person name="Arias M.C."/>
            <person name="Ball S.G."/>
            <person name="Gile G.H."/>
            <person name="Hirakawa Y."/>
            <person name="Hopkins J.F."/>
            <person name="Kuo A."/>
            <person name="Rensing S.A."/>
            <person name="Schmutz J."/>
            <person name="Symeonidi A."/>
            <person name="Elias M."/>
            <person name="Eveleigh R.J."/>
            <person name="Herman E.K."/>
            <person name="Klute M.J."/>
            <person name="Nakayama T."/>
            <person name="Obornik M."/>
            <person name="Reyes-Prieto A."/>
            <person name="Armbrust E.V."/>
            <person name="Aves S.J."/>
            <person name="Beiko R.G."/>
            <person name="Coutinho P."/>
            <person name="Dacks J.B."/>
            <person name="Durnford D.G."/>
            <person name="Fast N.M."/>
            <person name="Green B.R."/>
            <person name="Grisdale C.J."/>
            <person name="Hempel F."/>
            <person name="Henrissat B."/>
            <person name="Hoppner M.P."/>
            <person name="Ishida K."/>
            <person name="Kim E."/>
            <person name="Koreny L."/>
            <person name="Kroth P.G."/>
            <person name="Liu Y."/>
            <person name="Malik S.B."/>
            <person name="Maier U.G."/>
            <person name="McRose D."/>
            <person name="Mock T."/>
            <person name="Neilson J.A."/>
            <person name="Onodera N.T."/>
            <person name="Poole A.M."/>
            <person name="Pritham E.J."/>
            <person name="Richards T.A."/>
            <person name="Rocap G."/>
            <person name="Roy S.W."/>
            <person name="Sarai C."/>
            <person name="Schaack S."/>
            <person name="Shirato S."/>
            <person name="Slamovits C.H."/>
            <person name="Spencer D.F."/>
            <person name="Suzuki S."/>
            <person name="Worden A.Z."/>
            <person name="Zauner S."/>
            <person name="Barry K."/>
            <person name="Bell C."/>
            <person name="Bharti A.K."/>
            <person name="Crow J.A."/>
            <person name="Grimwood J."/>
            <person name="Kramer R."/>
            <person name="Lindquist E."/>
            <person name="Lucas S."/>
            <person name="Salamov A."/>
            <person name="McFadden G.I."/>
            <person name="Lane C.E."/>
            <person name="Keeling P.J."/>
            <person name="Gray M.W."/>
            <person name="Grigoriev I.V."/>
            <person name="Archibald J.M."/>
        </authorList>
    </citation>
    <scope>NUCLEOTIDE SEQUENCE</scope>
    <source>
        <strain evidence="7 9">CCMP2712</strain>
    </source>
</reference>
<dbReference type="Proteomes" id="UP000011087">
    <property type="component" value="Unassembled WGS sequence"/>
</dbReference>
<dbReference type="HOGENOM" id="CLU_000604_36_6_1"/>
<protein>
    <recommendedName>
        <fullName evidence="6">ABC transporter domain-containing protein</fullName>
    </recommendedName>
</protein>
<dbReference type="InterPro" id="IPR050611">
    <property type="entry name" value="ABCF"/>
</dbReference>
<dbReference type="EnsemblProtists" id="EKX54319">
    <property type="protein sequence ID" value="EKX54319"/>
    <property type="gene ID" value="GUITHDRAFT_63572"/>
</dbReference>
<dbReference type="Gene3D" id="3.40.50.300">
    <property type="entry name" value="P-loop containing nucleotide triphosphate hydrolases"/>
    <property type="match status" value="2"/>
</dbReference>
<dbReference type="KEGG" id="gtt:GUITHDRAFT_63572"/>
<comment type="subcellular location">
    <subcellularLocation>
        <location evidence="1">Plastid</location>
        <location evidence="1">Chloroplast</location>
    </subcellularLocation>
</comment>
<evidence type="ECO:0000256" key="3">
    <source>
        <dbReference type="ARBA" id="ARBA00022741"/>
    </source>
</evidence>
<name>L1K1A1_GUITC</name>
<dbReference type="Pfam" id="PF00005">
    <property type="entry name" value="ABC_tran"/>
    <property type="match status" value="2"/>
</dbReference>
<evidence type="ECO:0000256" key="4">
    <source>
        <dbReference type="ARBA" id="ARBA00022840"/>
    </source>
</evidence>
<dbReference type="OrthoDB" id="2110130at2759"/>
<dbReference type="RefSeq" id="XP_005841299.1">
    <property type="nucleotide sequence ID" value="XM_005841242.1"/>
</dbReference>
<dbReference type="InterPro" id="IPR003593">
    <property type="entry name" value="AAA+_ATPase"/>
</dbReference>
<evidence type="ECO:0000256" key="5">
    <source>
        <dbReference type="SAM" id="MobiDB-lite"/>
    </source>
</evidence>
<keyword evidence="9" id="KW-1185">Reference proteome</keyword>
<dbReference type="eggNOG" id="KOG0062">
    <property type="taxonomic scope" value="Eukaryota"/>
</dbReference>
<evidence type="ECO:0000259" key="6">
    <source>
        <dbReference type="PROSITE" id="PS50893"/>
    </source>
</evidence>
<evidence type="ECO:0000256" key="1">
    <source>
        <dbReference type="ARBA" id="ARBA00004229"/>
    </source>
</evidence>
<keyword evidence="3" id="KW-0547">Nucleotide-binding</keyword>
<keyword evidence="4" id="KW-0067">ATP-binding</keyword>
<dbReference type="PaxDb" id="55529-EKX54319"/>
<dbReference type="EMBL" id="JH992967">
    <property type="protein sequence ID" value="EKX54319.1"/>
    <property type="molecule type" value="Genomic_DNA"/>
</dbReference>
<dbReference type="GO" id="GO:0005524">
    <property type="term" value="F:ATP binding"/>
    <property type="evidence" value="ECO:0007669"/>
    <property type="project" value="UniProtKB-KW"/>
</dbReference>
<feature type="region of interest" description="Disordered" evidence="5">
    <location>
        <begin position="200"/>
        <end position="219"/>
    </location>
</feature>
<evidence type="ECO:0000313" key="9">
    <source>
        <dbReference type="Proteomes" id="UP000011087"/>
    </source>
</evidence>
<keyword evidence="2" id="KW-0677">Repeat</keyword>
<gene>
    <name evidence="7" type="ORF">GUITHDRAFT_63572</name>
</gene>
<organism evidence="7">
    <name type="scientific">Guillardia theta (strain CCMP2712)</name>
    <name type="common">Cryptophyte</name>
    <dbReference type="NCBI Taxonomy" id="905079"/>
    <lineage>
        <taxon>Eukaryota</taxon>
        <taxon>Cryptophyceae</taxon>
        <taxon>Pyrenomonadales</taxon>
        <taxon>Geminigeraceae</taxon>
        <taxon>Guillardia</taxon>
    </lineage>
</organism>
<proteinExistence type="predicted"/>
<sequence>MSLKKDDLSRCYDSLSGGWRMRVLLAKALLWRPDVLLMDEPTNHLCIAGISWLQRIIKEEFNDMTVVMVSHVRSFLNSVAEEIIWFKNKQLEYYKGNYDTFLQTIEDKAAFAERMQSAIDRKKARMEESLQASKAQANAKGHRFKLNRDRIGYFTTMLADVEHVEQEHSQSALRFSTPEPTLPRFSGPLIVAQNLSFTRAPASTTSDEAPGPSASSTTPFQLTDVSLNVEAGQRLAILGANGQGKTTLMNLLAGELNPCSGSVQIRVPSFGYFKQDVVAELGREDLPALDRLCSKHPTVKRHDLWKHIGSFGLGAPQTAERTALKNLSGGQRVAYAFAELSLDAPSVILLDEPNSHLDLDALVALEDSLEDYPGALIFVSHDISFILRVATHAMWMDGGRAQRIELDEIETRCLRTTPA</sequence>
<dbReference type="PANTHER" id="PTHR19211:SF14">
    <property type="entry name" value="ATP-BINDING CASSETTE SUB-FAMILY F MEMBER 1"/>
    <property type="match status" value="1"/>
</dbReference>
<dbReference type="SMART" id="SM00382">
    <property type="entry name" value="AAA"/>
    <property type="match status" value="1"/>
</dbReference>
<dbReference type="GeneID" id="17311374"/>
<dbReference type="AlphaFoldDB" id="L1K1A1"/>
<reference evidence="8" key="3">
    <citation type="submission" date="2016-03" db="UniProtKB">
        <authorList>
            <consortium name="EnsemblProtists"/>
        </authorList>
    </citation>
    <scope>IDENTIFICATION</scope>
</reference>
<accession>L1K1A1</accession>
<evidence type="ECO:0000313" key="8">
    <source>
        <dbReference type="EnsemblProtists" id="EKX54319"/>
    </source>
</evidence>
<dbReference type="OMA" id="TILTWEI"/>
<dbReference type="PANTHER" id="PTHR19211">
    <property type="entry name" value="ATP-BINDING TRANSPORT PROTEIN-RELATED"/>
    <property type="match status" value="1"/>
</dbReference>
<evidence type="ECO:0000256" key="2">
    <source>
        <dbReference type="ARBA" id="ARBA00022737"/>
    </source>
</evidence>
<reference evidence="9" key="2">
    <citation type="submission" date="2012-11" db="EMBL/GenBank/DDBJ databases">
        <authorList>
            <person name="Kuo A."/>
            <person name="Curtis B.A."/>
            <person name="Tanifuji G."/>
            <person name="Burki F."/>
            <person name="Gruber A."/>
            <person name="Irimia M."/>
            <person name="Maruyama S."/>
            <person name="Arias M.C."/>
            <person name="Ball S.G."/>
            <person name="Gile G.H."/>
            <person name="Hirakawa Y."/>
            <person name="Hopkins J.F."/>
            <person name="Rensing S.A."/>
            <person name="Schmutz J."/>
            <person name="Symeonidi A."/>
            <person name="Elias M."/>
            <person name="Eveleigh R.J."/>
            <person name="Herman E.K."/>
            <person name="Klute M.J."/>
            <person name="Nakayama T."/>
            <person name="Obornik M."/>
            <person name="Reyes-Prieto A."/>
            <person name="Armbrust E.V."/>
            <person name="Aves S.J."/>
            <person name="Beiko R.G."/>
            <person name="Coutinho P."/>
            <person name="Dacks J.B."/>
            <person name="Durnford D.G."/>
            <person name="Fast N.M."/>
            <person name="Green B.R."/>
            <person name="Grisdale C."/>
            <person name="Hempe F."/>
            <person name="Henrissat B."/>
            <person name="Hoppner M.P."/>
            <person name="Ishida K.-I."/>
            <person name="Kim E."/>
            <person name="Koreny L."/>
            <person name="Kroth P.G."/>
            <person name="Liu Y."/>
            <person name="Malik S.-B."/>
            <person name="Maier U.G."/>
            <person name="McRose D."/>
            <person name="Mock T."/>
            <person name="Neilson J.A."/>
            <person name="Onodera N.T."/>
            <person name="Poole A.M."/>
            <person name="Pritham E.J."/>
            <person name="Richards T.A."/>
            <person name="Rocap G."/>
            <person name="Roy S.W."/>
            <person name="Sarai C."/>
            <person name="Schaack S."/>
            <person name="Shirato S."/>
            <person name="Slamovits C.H."/>
            <person name="Spencer D.F."/>
            <person name="Suzuki S."/>
            <person name="Worden A.Z."/>
            <person name="Zauner S."/>
            <person name="Barry K."/>
            <person name="Bell C."/>
            <person name="Bharti A.K."/>
            <person name="Crow J.A."/>
            <person name="Grimwood J."/>
            <person name="Kramer R."/>
            <person name="Lindquist E."/>
            <person name="Lucas S."/>
            <person name="Salamov A."/>
            <person name="McFadden G.I."/>
            <person name="Lane C.E."/>
            <person name="Keeling P.J."/>
            <person name="Gray M.W."/>
            <person name="Grigoriev I.V."/>
            <person name="Archibald J.M."/>
        </authorList>
    </citation>
    <scope>NUCLEOTIDE SEQUENCE</scope>
    <source>
        <strain evidence="9">CCMP2712</strain>
    </source>
</reference>